<reference evidence="1 2" key="1">
    <citation type="submission" date="2019-10" db="EMBL/GenBank/DDBJ databases">
        <title>Genome sequence of Phaeocystidibacter marisrubri JCM30614 (type strain).</title>
        <authorList>
            <person name="Bowman J.P."/>
        </authorList>
    </citation>
    <scope>NUCLEOTIDE SEQUENCE [LARGE SCALE GENOMIC DNA]</scope>
    <source>
        <strain evidence="1 2">JCM 30614</strain>
    </source>
</reference>
<dbReference type="OrthoDB" id="945117at2"/>
<evidence type="ECO:0008006" key="3">
    <source>
        <dbReference type="Google" id="ProtNLM"/>
    </source>
</evidence>
<keyword evidence="2" id="KW-1185">Reference proteome</keyword>
<dbReference type="RefSeq" id="WP_151693836.1">
    <property type="nucleotide sequence ID" value="NZ_BMGX01000001.1"/>
</dbReference>
<proteinExistence type="predicted"/>
<organism evidence="1 2">
    <name type="scientific">Phaeocystidibacter marisrubri</name>
    <dbReference type="NCBI Taxonomy" id="1577780"/>
    <lineage>
        <taxon>Bacteria</taxon>
        <taxon>Pseudomonadati</taxon>
        <taxon>Bacteroidota</taxon>
        <taxon>Flavobacteriia</taxon>
        <taxon>Flavobacteriales</taxon>
        <taxon>Phaeocystidibacteraceae</taxon>
        <taxon>Phaeocystidibacter</taxon>
    </lineage>
</organism>
<name>A0A6L3ZHE3_9FLAO</name>
<evidence type="ECO:0000313" key="1">
    <source>
        <dbReference type="EMBL" id="KAB2816409.1"/>
    </source>
</evidence>
<evidence type="ECO:0000313" key="2">
    <source>
        <dbReference type="Proteomes" id="UP000484164"/>
    </source>
</evidence>
<protein>
    <recommendedName>
        <fullName evidence="3">DUF3575 domain-containing protein</fullName>
    </recommendedName>
</protein>
<sequence>MKHSLTVICLFLVTSLSAQEERPSWLISLDGTFMAETAYDQTLYNFEVGTTSGVFLYKGLLLGGELRMQFTVGSQYYETVPVLRYYVFFNDRHAAYVGGRAGYGWGWDTDVFNSLPFHRFAWVWGFRGGYLNRLTENVSLDLFLFHNSRLSKVQRGDGAFSAGTNTTQFGLGLGLQVFL</sequence>
<gene>
    <name evidence="1" type="ORF">F8C82_12060</name>
</gene>
<comment type="caution">
    <text evidence="1">The sequence shown here is derived from an EMBL/GenBank/DDBJ whole genome shotgun (WGS) entry which is preliminary data.</text>
</comment>
<accession>A0A6L3ZHE3</accession>
<dbReference type="Proteomes" id="UP000484164">
    <property type="component" value="Unassembled WGS sequence"/>
</dbReference>
<dbReference type="AlphaFoldDB" id="A0A6L3ZHE3"/>
<dbReference type="EMBL" id="WBVQ01000002">
    <property type="protein sequence ID" value="KAB2816409.1"/>
    <property type="molecule type" value="Genomic_DNA"/>
</dbReference>